<name>A0ACC0BGM7_CATRO</name>
<gene>
    <name evidence="1" type="ORF">M9H77_12107</name>
</gene>
<evidence type="ECO:0000313" key="2">
    <source>
        <dbReference type="Proteomes" id="UP001060085"/>
    </source>
</evidence>
<keyword evidence="2" id="KW-1185">Reference proteome</keyword>
<dbReference type="EMBL" id="CM044703">
    <property type="protein sequence ID" value="KAI5671743.1"/>
    <property type="molecule type" value="Genomic_DNA"/>
</dbReference>
<organism evidence="1 2">
    <name type="scientific">Catharanthus roseus</name>
    <name type="common">Madagascar periwinkle</name>
    <name type="synonym">Vinca rosea</name>
    <dbReference type="NCBI Taxonomy" id="4058"/>
    <lineage>
        <taxon>Eukaryota</taxon>
        <taxon>Viridiplantae</taxon>
        <taxon>Streptophyta</taxon>
        <taxon>Embryophyta</taxon>
        <taxon>Tracheophyta</taxon>
        <taxon>Spermatophyta</taxon>
        <taxon>Magnoliopsida</taxon>
        <taxon>eudicotyledons</taxon>
        <taxon>Gunneridae</taxon>
        <taxon>Pentapetalae</taxon>
        <taxon>asterids</taxon>
        <taxon>lamiids</taxon>
        <taxon>Gentianales</taxon>
        <taxon>Apocynaceae</taxon>
        <taxon>Rauvolfioideae</taxon>
        <taxon>Vinceae</taxon>
        <taxon>Catharanthinae</taxon>
        <taxon>Catharanthus</taxon>
    </lineage>
</organism>
<accession>A0ACC0BGM7</accession>
<protein>
    <submittedName>
        <fullName evidence="1">Uncharacterized protein</fullName>
    </submittedName>
</protein>
<evidence type="ECO:0000313" key="1">
    <source>
        <dbReference type="EMBL" id="KAI5671743.1"/>
    </source>
</evidence>
<dbReference type="Proteomes" id="UP001060085">
    <property type="component" value="Linkage Group LG03"/>
</dbReference>
<comment type="caution">
    <text evidence="1">The sequence shown here is derived from an EMBL/GenBank/DDBJ whole genome shotgun (WGS) entry which is preliminary data.</text>
</comment>
<proteinExistence type="predicted"/>
<reference evidence="2" key="1">
    <citation type="journal article" date="2023" name="Nat. Plants">
        <title>Single-cell RNA sequencing provides a high-resolution roadmap for understanding the multicellular compartmentation of specialized metabolism.</title>
        <authorList>
            <person name="Sun S."/>
            <person name="Shen X."/>
            <person name="Li Y."/>
            <person name="Li Y."/>
            <person name="Wang S."/>
            <person name="Li R."/>
            <person name="Zhang H."/>
            <person name="Shen G."/>
            <person name="Guo B."/>
            <person name="Wei J."/>
            <person name="Xu J."/>
            <person name="St-Pierre B."/>
            <person name="Chen S."/>
            <person name="Sun C."/>
        </authorList>
    </citation>
    <scope>NUCLEOTIDE SEQUENCE [LARGE SCALE GENOMIC DNA]</scope>
</reference>
<sequence>METETRMLVQIDSSVHTFTTYALPRILKNNFVITGIFHLAFPRATRSKGIFLFDLTSRIWYMRNGNNALGQSIPIAGKEYPESSRQPTTEGKRILYLADATEESGGPPPTDVRDLALGSDNSWLVGHPKCDRSARPDQGQTSNHTGEWQ</sequence>